<dbReference type="Proteomes" id="UP001153076">
    <property type="component" value="Unassembled WGS sequence"/>
</dbReference>
<protein>
    <submittedName>
        <fullName evidence="3">Uncharacterized protein</fullName>
    </submittedName>
</protein>
<name>A0A9Q1GTU9_9CARY</name>
<evidence type="ECO:0000313" key="3">
    <source>
        <dbReference type="EMBL" id="KAJ8425154.1"/>
    </source>
</evidence>
<gene>
    <name evidence="3" type="ORF">Cgig2_003122</name>
</gene>
<organism evidence="3 4">
    <name type="scientific">Carnegiea gigantea</name>
    <dbReference type="NCBI Taxonomy" id="171969"/>
    <lineage>
        <taxon>Eukaryota</taxon>
        <taxon>Viridiplantae</taxon>
        <taxon>Streptophyta</taxon>
        <taxon>Embryophyta</taxon>
        <taxon>Tracheophyta</taxon>
        <taxon>Spermatophyta</taxon>
        <taxon>Magnoliopsida</taxon>
        <taxon>eudicotyledons</taxon>
        <taxon>Gunneridae</taxon>
        <taxon>Pentapetalae</taxon>
        <taxon>Caryophyllales</taxon>
        <taxon>Cactineae</taxon>
        <taxon>Cactaceae</taxon>
        <taxon>Cactoideae</taxon>
        <taxon>Echinocereeae</taxon>
        <taxon>Carnegiea</taxon>
    </lineage>
</organism>
<proteinExistence type="inferred from homology"/>
<dbReference type="PANTHER" id="PTHR22835">
    <property type="entry name" value="ZINC FINGER FYVE DOMAIN CONTAINING PROTEIN"/>
    <property type="match status" value="1"/>
</dbReference>
<evidence type="ECO:0000256" key="1">
    <source>
        <dbReference type="ARBA" id="ARBA00008668"/>
    </source>
</evidence>
<keyword evidence="2" id="KW-0325">Glycoprotein</keyword>
<dbReference type="InterPro" id="IPR001087">
    <property type="entry name" value="GDSL"/>
</dbReference>
<comment type="similarity">
    <text evidence="1">Belongs to the 'GDSL' lipolytic enzyme family.</text>
</comment>
<dbReference type="PANTHER" id="PTHR22835:SF517">
    <property type="entry name" value="GDSL-LIKE LIPASE_ACYLHYDROLASE FAMILY PROTEIN, EXPRESSED"/>
    <property type="match status" value="1"/>
</dbReference>
<evidence type="ECO:0000313" key="4">
    <source>
        <dbReference type="Proteomes" id="UP001153076"/>
    </source>
</evidence>
<dbReference type="GO" id="GO:0016788">
    <property type="term" value="F:hydrolase activity, acting on ester bonds"/>
    <property type="evidence" value="ECO:0007669"/>
    <property type="project" value="InterPro"/>
</dbReference>
<accession>A0A9Q1GTU9</accession>
<dbReference type="EMBL" id="JAKOGI010001532">
    <property type="protein sequence ID" value="KAJ8425154.1"/>
    <property type="molecule type" value="Genomic_DNA"/>
</dbReference>
<dbReference type="Pfam" id="PF00657">
    <property type="entry name" value="Lipase_GDSL"/>
    <property type="match status" value="1"/>
</dbReference>
<dbReference type="OrthoDB" id="1600564at2759"/>
<dbReference type="InterPro" id="IPR036514">
    <property type="entry name" value="SGNH_hydro_sf"/>
</dbReference>
<evidence type="ECO:0000256" key="2">
    <source>
        <dbReference type="ARBA" id="ARBA00023180"/>
    </source>
</evidence>
<reference evidence="3" key="1">
    <citation type="submission" date="2022-04" db="EMBL/GenBank/DDBJ databases">
        <title>Carnegiea gigantea Genome sequencing and assembly v2.</title>
        <authorList>
            <person name="Copetti D."/>
            <person name="Sanderson M.J."/>
            <person name="Burquez A."/>
            <person name="Wojciechowski M.F."/>
        </authorList>
    </citation>
    <scope>NUCLEOTIDE SEQUENCE</scope>
    <source>
        <strain evidence="3">SGP5-SGP5p</strain>
        <tissue evidence="3">Aerial part</tissue>
    </source>
</reference>
<dbReference type="AlphaFoldDB" id="A0A9Q1GTU9"/>
<keyword evidence="4" id="KW-1185">Reference proteome</keyword>
<comment type="caution">
    <text evidence="3">The sequence shown here is derived from an EMBL/GenBank/DDBJ whole genome shotgun (WGS) entry which is preliminary data.</text>
</comment>
<dbReference type="Gene3D" id="3.40.50.1110">
    <property type="entry name" value="SGNH hydrolase"/>
    <property type="match status" value="1"/>
</dbReference>
<sequence length="316" mass="35058">MECNNFYSPSFSVSYVMTAEALNLPFLDPYLDKQGNFTHGVNFAVAGATALNISTLAAKNIHIAPSVTRSSLLVQLDWFKAHLNALRSTSSVDAYEERKKKLGKALFLVGEVGGNDYNYAVSQLKTTDDLRVLVPEIIQTVANVAEELIDLGAKRLIIPGNFPVGCMTICLALFKTDDSTIYDELNCIRSWNEFAMFHNDRLQSAIKGLQKKHPDIVIVYGDYYAALTSILKHASSLGFQEDELLQVCCGSGDNDYNFNISQQCGSKGVRVFARILESETCIPTYGQLVVEAYYKHNNIISKLWQNIIRTARGLAS</sequence>